<evidence type="ECO:0000313" key="2">
    <source>
        <dbReference type="Proteomes" id="UP000821845"/>
    </source>
</evidence>
<evidence type="ECO:0000313" key="1">
    <source>
        <dbReference type="EMBL" id="KAH6928308.1"/>
    </source>
</evidence>
<gene>
    <name evidence="1" type="ORF">HPB50_014117</name>
</gene>
<keyword evidence="2" id="KW-1185">Reference proteome</keyword>
<reference evidence="1" key="1">
    <citation type="submission" date="2020-05" db="EMBL/GenBank/DDBJ databases">
        <title>Large-scale comparative analyses of tick genomes elucidate their genetic diversity and vector capacities.</title>
        <authorList>
            <person name="Jia N."/>
            <person name="Wang J."/>
            <person name="Shi W."/>
            <person name="Du L."/>
            <person name="Sun Y."/>
            <person name="Zhan W."/>
            <person name="Jiang J."/>
            <person name="Wang Q."/>
            <person name="Zhang B."/>
            <person name="Ji P."/>
            <person name="Sakyi L.B."/>
            <person name="Cui X."/>
            <person name="Yuan T."/>
            <person name="Jiang B."/>
            <person name="Yang W."/>
            <person name="Lam T.T.-Y."/>
            <person name="Chang Q."/>
            <person name="Ding S."/>
            <person name="Wang X."/>
            <person name="Zhu J."/>
            <person name="Ruan X."/>
            <person name="Zhao L."/>
            <person name="Wei J."/>
            <person name="Que T."/>
            <person name="Du C."/>
            <person name="Cheng J."/>
            <person name="Dai P."/>
            <person name="Han X."/>
            <person name="Huang E."/>
            <person name="Gao Y."/>
            <person name="Liu J."/>
            <person name="Shao H."/>
            <person name="Ye R."/>
            <person name="Li L."/>
            <person name="Wei W."/>
            <person name="Wang X."/>
            <person name="Wang C."/>
            <person name="Yang T."/>
            <person name="Huo Q."/>
            <person name="Li W."/>
            <person name="Guo W."/>
            <person name="Chen H."/>
            <person name="Zhou L."/>
            <person name="Ni X."/>
            <person name="Tian J."/>
            <person name="Zhou Y."/>
            <person name="Sheng Y."/>
            <person name="Liu T."/>
            <person name="Pan Y."/>
            <person name="Xia L."/>
            <person name="Li J."/>
            <person name="Zhao F."/>
            <person name="Cao W."/>
        </authorList>
    </citation>
    <scope>NUCLEOTIDE SEQUENCE</scope>
    <source>
        <strain evidence="1">Hyas-2018</strain>
    </source>
</reference>
<protein>
    <submittedName>
        <fullName evidence="1">Uncharacterized protein</fullName>
    </submittedName>
</protein>
<organism evidence="1 2">
    <name type="scientific">Hyalomma asiaticum</name>
    <name type="common">Tick</name>
    <dbReference type="NCBI Taxonomy" id="266040"/>
    <lineage>
        <taxon>Eukaryota</taxon>
        <taxon>Metazoa</taxon>
        <taxon>Ecdysozoa</taxon>
        <taxon>Arthropoda</taxon>
        <taxon>Chelicerata</taxon>
        <taxon>Arachnida</taxon>
        <taxon>Acari</taxon>
        <taxon>Parasitiformes</taxon>
        <taxon>Ixodida</taxon>
        <taxon>Ixodoidea</taxon>
        <taxon>Ixodidae</taxon>
        <taxon>Hyalomminae</taxon>
        <taxon>Hyalomma</taxon>
    </lineage>
</organism>
<proteinExistence type="predicted"/>
<sequence>MDSVNVPEQLLQHLLGQTNSSAIQREQIVAAVRQWLMTAEPMPAGAMKAAAAAAIQPAIDCAPQSSEDSKAAFIAEFSSIDAKRRLKQELELRTQYPEENLKEFIYTIAAYDWIGGEVSESEKVDRVLQQMHPQLQDLVEGKQFANLAELAKAADGLMELALSLRDMQRYHEAIELLNSALEVFQGMKMGSTAQWKPSQAVSYRVSVVTPRGVCEWVRHRNHVVHALDSDDFVITDADCRAEAPSSHWLLIKPPSKAAGIPQRQRRAPNRYGT</sequence>
<dbReference type="Proteomes" id="UP000821845">
    <property type="component" value="Chromosome 6"/>
</dbReference>
<accession>A0ACB7S3S8</accession>
<name>A0ACB7S3S8_HYAAI</name>
<dbReference type="EMBL" id="CM023486">
    <property type="protein sequence ID" value="KAH6928308.1"/>
    <property type="molecule type" value="Genomic_DNA"/>
</dbReference>
<comment type="caution">
    <text evidence="1">The sequence shown here is derived from an EMBL/GenBank/DDBJ whole genome shotgun (WGS) entry which is preliminary data.</text>
</comment>